<dbReference type="AlphaFoldDB" id="A0A9P4QLS4"/>
<sequence>MKTFVFAIVSFLAVASAAPLEARADSAVLVCTEANWGGECETIPVTWNQCAQLPSKFLKNVGSLKPSTGQFCRVTYTADTCTTHGDAFIDPTPGAPDLHHFEDPATQEVIDAGSKITSLLCQQCTGCQ</sequence>
<organism evidence="2 3">
    <name type="scientific">Polyplosphaeria fusca</name>
    <dbReference type="NCBI Taxonomy" id="682080"/>
    <lineage>
        <taxon>Eukaryota</taxon>
        <taxon>Fungi</taxon>
        <taxon>Dikarya</taxon>
        <taxon>Ascomycota</taxon>
        <taxon>Pezizomycotina</taxon>
        <taxon>Dothideomycetes</taxon>
        <taxon>Pleosporomycetidae</taxon>
        <taxon>Pleosporales</taxon>
        <taxon>Tetraplosphaeriaceae</taxon>
        <taxon>Polyplosphaeria</taxon>
    </lineage>
</organism>
<keyword evidence="1" id="KW-0732">Signal</keyword>
<protein>
    <submittedName>
        <fullName evidence="2">Uncharacterized protein</fullName>
    </submittedName>
</protein>
<name>A0A9P4QLS4_9PLEO</name>
<evidence type="ECO:0000313" key="3">
    <source>
        <dbReference type="Proteomes" id="UP000799444"/>
    </source>
</evidence>
<proteinExistence type="predicted"/>
<feature type="signal peptide" evidence="1">
    <location>
        <begin position="1"/>
        <end position="17"/>
    </location>
</feature>
<dbReference type="Proteomes" id="UP000799444">
    <property type="component" value="Unassembled WGS sequence"/>
</dbReference>
<evidence type="ECO:0000313" key="2">
    <source>
        <dbReference type="EMBL" id="KAF2727166.1"/>
    </source>
</evidence>
<dbReference type="OrthoDB" id="2910287at2759"/>
<evidence type="ECO:0000256" key="1">
    <source>
        <dbReference type="SAM" id="SignalP"/>
    </source>
</evidence>
<dbReference type="EMBL" id="ML996350">
    <property type="protein sequence ID" value="KAF2727166.1"/>
    <property type="molecule type" value="Genomic_DNA"/>
</dbReference>
<accession>A0A9P4QLS4</accession>
<gene>
    <name evidence="2" type="ORF">EJ04DRAFT_147953</name>
</gene>
<reference evidence="2" key="1">
    <citation type="journal article" date="2020" name="Stud. Mycol.">
        <title>101 Dothideomycetes genomes: a test case for predicting lifestyles and emergence of pathogens.</title>
        <authorList>
            <person name="Haridas S."/>
            <person name="Albert R."/>
            <person name="Binder M."/>
            <person name="Bloem J."/>
            <person name="Labutti K."/>
            <person name="Salamov A."/>
            <person name="Andreopoulos B."/>
            <person name="Baker S."/>
            <person name="Barry K."/>
            <person name="Bills G."/>
            <person name="Bluhm B."/>
            <person name="Cannon C."/>
            <person name="Castanera R."/>
            <person name="Culley D."/>
            <person name="Daum C."/>
            <person name="Ezra D."/>
            <person name="Gonzalez J."/>
            <person name="Henrissat B."/>
            <person name="Kuo A."/>
            <person name="Liang C."/>
            <person name="Lipzen A."/>
            <person name="Lutzoni F."/>
            <person name="Magnuson J."/>
            <person name="Mondo S."/>
            <person name="Nolan M."/>
            <person name="Ohm R."/>
            <person name="Pangilinan J."/>
            <person name="Park H.-J."/>
            <person name="Ramirez L."/>
            <person name="Alfaro M."/>
            <person name="Sun H."/>
            <person name="Tritt A."/>
            <person name="Yoshinaga Y."/>
            <person name="Zwiers L.-H."/>
            <person name="Turgeon B."/>
            <person name="Goodwin S."/>
            <person name="Spatafora J."/>
            <person name="Crous P."/>
            <person name="Grigoriev I."/>
        </authorList>
    </citation>
    <scope>NUCLEOTIDE SEQUENCE</scope>
    <source>
        <strain evidence="2">CBS 125425</strain>
    </source>
</reference>
<feature type="chain" id="PRO_5040276232" evidence="1">
    <location>
        <begin position="18"/>
        <end position="128"/>
    </location>
</feature>
<keyword evidence="3" id="KW-1185">Reference proteome</keyword>
<comment type="caution">
    <text evidence="2">The sequence shown here is derived from an EMBL/GenBank/DDBJ whole genome shotgun (WGS) entry which is preliminary data.</text>
</comment>